<evidence type="ECO:0000256" key="7">
    <source>
        <dbReference type="ARBA" id="ARBA00023242"/>
    </source>
</evidence>
<keyword evidence="10" id="KW-1185">Reference proteome</keyword>
<proteinExistence type="inferred from homology"/>
<feature type="domain" description="Restriction of telomere capping protein 4 C-terminal" evidence="8">
    <location>
        <begin position="120"/>
        <end position="218"/>
    </location>
</feature>
<comment type="function">
    <text evidence="1">May be involved in a process influencing telomere capping.</text>
</comment>
<evidence type="ECO:0000313" key="9">
    <source>
        <dbReference type="EMBL" id="KAJ7328425.1"/>
    </source>
</evidence>
<organism evidence="9 10">
    <name type="scientific">Mycena albidolilacea</name>
    <dbReference type="NCBI Taxonomy" id="1033008"/>
    <lineage>
        <taxon>Eukaryota</taxon>
        <taxon>Fungi</taxon>
        <taxon>Dikarya</taxon>
        <taxon>Basidiomycota</taxon>
        <taxon>Agaricomycotina</taxon>
        <taxon>Agaricomycetes</taxon>
        <taxon>Agaricomycetidae</taxon>
        <taxon>Agaricales</taxon>
        <taxon>Marasmiineae</taxon>
        <taxon>Mycenaceae</taxon>
        <taxon>Mycena</taxon>
    </lineage>
</organism>
<evidence type="ECO:0000313" key="10">
    <source>
        <dbReference type="Proteomes" id="UP001218218"/>
    </source>
</evidence>
<evidence type="ECO:0000256" key="6">
    <source>
        <dbReference type="ARBA" id="ARBA00022490"/>
    </source>
</evidence>
<evidence type="ECO:0000256" key="4">
    <source>
        <dbReference type="ARBA" id="ARBA00009461"/>
    </source>
</evidence>
<evidence type="ECO:0000259" key="8">
    <source>
        <dbReference type="SMART" id="SM01312"/>
    </source>
</evidence>
<comment type="similarity">
    <text evidence="4">Belongs to the RTC4 family.</text>
</comment>
<keyword evidence="7" id="KW-0539">Nucleus</keyword>
<dbReference type="InterPro" id="IPR039024">
    <property type="entry name" value="RTC4"/>
</dbReference>
<dbReference type="AlphaFoldDB" id="A0AAD6ZM82"/>
<dbReference type="GO" id="GO:0005634">
    <property type="term" value="C:nucleus"/>
    <property type="evidence" value="ECO:0007669"/>
    <property type="project" value="UniProtKB-SubCell"/>
</dbReference>
<dbReference type="GO" id="GO:0005737">
    <property type="term" value="C:cytoplasm"/>
    <property type="evidence" value="ECO:0007669"/>
    <property type="project" value="UniProtKB-SubCell"/>
</dbReference>
<comment type="subcellular location">
    <subcellularLocation>
        <location evidence="3">Cytoplasm</location>
    </subcellularLocation>
    <subcellularLocation>
        <location evidence="2">Nucleus</location>
    </subcellularLocation>
</comment>
<evidence type="ECO:0000256" key="1">
    <source>
        <dbReference type="ARBA" id="ARBA00002738"/>
    </source>
</evidence>
<dbReference type="EMBL" id="JARIHO010000039">
    <property type="protein sequence ID" value="KAJ7328425.1"/>
    <property type="molecule type" value="Genomic_DNA"/>
</dbReference>
<dbReference type="PANTHER" id="PTHR41391:SF1">
    <property type="entry name" value="RESTRICTION OF TELOMERE CAPPING PROTEIN 4"/>
    <property type="match status" value="1"/>
</dbReference>
<gene>
    <name evidence="9" type="ORF">DFH08DRAFT_631357</name>
</gene>
<protein>
    <recommendedName>
        <fullName evidence="5">Restriction of telomere capping protein 4</fullName>
    </recommendedName>
</protein>
<dbReference type="SMART" id="SM01312">
    <property type="entry name" value="RTC4"/>
    <property type="match status" value="1"/>
</dbReference>
<sequence length="220" mass="24956">TLDPGALCAYCDRGLPITPTETLTAMGEKLFSHSWPNPMPDNPNHRTLPLITMCVEYCARHEFERNLIPAALAGNWPFNPQFSRLFHRILSLGPTLRALCKNLDQSYFFKASHRHYGNRVTQLSSLGHQYLDNRRSAHGSGYYGERGIQMCDATLRFMFPPTFDITPFHPLTYDIVIREVLVPEASIRLIQEDLNITLDAAIEVLQESHSFGCALHPSDK</sequence>
<name>A0AAD6ZM82_9AGAR</name>
<dbReference type="InterPro" id="IPR028094">
    <property type="entry name" value="RTC4_C"/>
</dbReference>
<feature type="non-terminal residue" evidence="9">
    <location>
        <position position="1"/>
    </location>
</feature>
<reference evidence="9" key="1">
    <citation type="submission" date="2023-03" db="EMBL/GenBank/DDBJ databases">
        <title>Massive genome expansion in bonnet fungi (Mycena s.s.) driven by repeated elements and novel gene families across ecological guilds.</title>
        <authorList>
            <consortium name="Lawrence Berkeley National Laboratory"/>
            <person name="Harder C.B."/>
            <person name="Miyauchi S."/>
            <person name="Viragh M."/>
            <person name="Kuo A."/>
            <person name="Thoen E."/>
            <person name="Andreopoulos B."/>
            <person name="Lu D."/>
            <person name="Skrede I."/>
            <person name="Drula E."/>
            <person name="Henrissat B."/>
            <person name="Morin E."/>
            <person name="Kohler A."/>
            <person name="Barry K."/>
            <person name="LaButti K."/>
            <person name="Morin E."/>
            <person name="Salamov A."/>
            <person name="Lipzen A."/>
            <person name="Mereny Z."/>
            <person name="Hegedus B."/>
            <person name="Baldrian P."/>
            <person name="Stursova M."/>
            <person name="Weitz H."/>
            <person name="Taylor A."/>
            <person name="Grigoriev I.V."/>
            <person name="Nagy L.G."/>
            <person name="Martin F."/>
            <person name="Kauserud H."/>
        </authorList>
    </citation>
    <scope>NUCLEOTIDE SEQUENCE</scope>
    <source>
        <strain evidence="9">CBHHK002</strain>
    </source>
</reference>
<keyword evidence="6" id="KW-0963">Cytoplasm</keyword>
<accession>A0AAD6ZM82</accession>
<dbReference type="PANTHER" id="PTHR41391">
    <property type="entry name" value="RESTRICTION OF TELOMERE CAPPING PROTEIN 4"/>
    <property type="match status" value="1"/>
</dbReference>
<evidence type="ECO:0000256" key="3">
    <source>
        <dbReference type="ARBA" id="ARBA00004496"/>
    </source>
</evidence>
<evidence type="ECO:0000256" key="2">
    <source>
        <dbReference type="ARBA" id="ARBA00004123"/>
    </source>
</evidence>
<evidence type="ECO:0000256" key="5">
    <source>
        <dbReference type="ARBA" id="ARBA00015162"/>
    </source>
</evidence>
<comment type="caution">
    <text evidence="9">The sequence shown here is derived from an EMBL/GenBank/DDBJ whole genome shotgun (WGS) entry which is preliminary data.</text>
</comment>
<dbReference type="Proteomes" id="UP001218218">
    <property type="component" value="Unassembled WGS sequence"/>
</dbReference>
<feature type="non-terminal residue" evidence="9">
    <location>
        <position position="220"/>
    </location>
</feature>
<dbReference type="Pfam" id="PF14474">
    <property type="entry name" value="RTC4"/>
    <property type="match status" value="1"/>
</dbReference>